<dbReference type="AlphaFoldDB" id="B6H6C6"/>
<reference evidence="2 3" key="1">
    <citation type="journal article" date="2008" name="Nat. Biotechnol.">
        <title>Genome sequencing and analysis of the filamentous fungus Penicillium chrysogenum.</title>
        <authorList>
            <person name="van den Berg M.A."/>
            <person name="Albang R."/>
            <person name="Albermann K."/>
            <person name="Badger J.H."/>
            <person name="Daran J.-M."/>
            <person name="Driessen A.J.M."/>
            <person name="Garcia-Estrada C."/>
            <person name="Fedorova N.D."/>
            <person name="Harris D.M."/>
            <person name="Heijne W.H.M."/>
            <person name="Joardar V.S."/>
            <person name="Kiel J.A.K.W."/>
            <person name="Kovalchuk A."/>
            <person name="Martin J.F."/>
            <person name="Nierman W.C."/>
            <person name="Nijland J.G."/>
            <person name="Pronk J.T."/>
            <person name="Roubos J.A."/>
            <person name="van der Klei I.J."/>
            <person name="van Peij N.N.M.E."/>
            <person name="Veenhuis M."/>
            <person name="von Doehren H."/>
            <person name="Wagner C."/>
            <person name="Wortman J.R."/>
            <person name="Bovenberg R.A.L."/>
        </authorList>
    </citation>
    <scope>NUCLEOTIDE SEQUENCE [LARGE SCALE GENOMIC DNA]</scope>
    <source>
        <strain evidence="3">ATCC 28089 / DSM 1075 / NRRL 1951 / Wisconsin 54-1255</strain>
    </source>
</reference>
<feature type="region of interest" description="Disordered" evidence="1">
    <location>
        <begin position="1"/>
        <end position="30"/>
    </location>
</feature>
<name>B6H6C6_PENRW</name>
<protein>
    <submittedName>
        <fullName evidence="2">Uncharacterized protein</fullName>
    </submittedName>
</protein>
<keyword evidence="3" id="KW-1185">Reference proteome</keyword>
<dbReference type="HOGENOM" id="CLU_2184830_0_0_1"/>
<evidence type="ECO:0000313" key="3">
    <source>
        <dbReference type="Proteomes" id="UP000000724"/>
    </source>
</evidence>
<evidence type="ECO:0000256" key="1">
    <source>
        <dbReference type="SAM" id="MobiDB-lite"/>
    </source>
</evidence>
<dbReference type="OMA" id="ICRPEKP"/>
<dbReference type="VEuPathDB" id="FungiDB:PCH_Pc15g01910"/>
<sequence>MANRSYLSHRGADADNHRGPQGLICRPEKPHDVDGLHLDDYRYDDTTRLEGFLAVSQVSSDAVEQSAYNIPETLKGPTSVGAEIPYAGIGLEISLSELPRSPRFQFSSI</sequence>
<dbReference type="Proteomes" id="UP000000724">
    <property type="component" value="Contig Pc00c15"/>
</dbReference>
<proteinExistence type="predicted"/>
<organism evidence="2 3">
    <name type="scientific">Penicillium rubens (strain ATCC 28089 / DSM 1075 / NRRL 1951 / Wisconsin 54-1255)</name>
    <name type="common">Penicillium chrysogenum</name>
    <dbReference type="NCBI Taxonomy" id="500485"/>
    <lineage>
        <taxon>Eukaryota</taxon>
        <taxon>Fungi</taxon>
        <taxon>Dikarya</taxon>
        <taxon>Ascomycota</taxon>
        <taxon>Pezizomycotina</taxon>
        <taxon>Eurotiomycetes</taxon>
        <taxon>Eurotiomycetidae</taxon>
        <taxon>Eurotiales</taxon>
        <taxon>Aspergillaceae</taxon>
        <taxon>Penicillium</taxon>
        <taxon>Penicillium chrysogenum species complex</taxon>
    </lineage>
</organism>
<evidence type="ECO:0000313" key="2">
    <source>
        <dbReference type="EMBL" id="CAP83077.1"/>
    </source>
</evidence>
<accession>B6H6C6</accession>
<dbReference type="EMBL" id="AM920430">
    <property type="protein sequence ID" value="CAP83077.1"/>
    <property type="molecule type" value="Genomic_DNA"/>
</dbReference>
<gene>
    <name evidence="2" type="ORF">Pc15g01910</name>
    <name evidence="2" type="ORF">PCH_Pc15g01910</name>
</gene>